<name>A0ABY2WST3_9RHOB</name>
<keyword evidence="2" id="KW-1185">Reference proteome</keyword>
<evidence type="ECO:0000313" key="2">
    <source>
        <dbReference type="Proteomes" id="UP001193035"/>
    </source>
</evidence>
<dbReference type="Proteomes" id="UP001193035">
    <property type="component" value="Unassembled WGS sequence"/>
</dbReference>
<evidence type="ECO:0000313" key="1">
    <source>
        <dbReference type="EMBL" id="TMV02600.1"/>
    </source>
</evidence>
<organism evidence="1 2">
    <name type="scientific">Ruegeria sediminis</name>
    <dbReference type="NCBI Taxonomy" id="2583820"/>
    <lineage>
        <taxon>Bacteria</taxon>
        <taxon>Pseudomonadati</taxon>
        <taxon>Pseudomonadota</taxon>
        <taxon>Alphaproteobacteria</taxon>
        <taxon>Rhodobacterales</taxon>
        <taxon>Roseobacteraceae</taxon>
        <taxon>Ruegeria</taxon>
    </lineage>
</organism>
<sequence>MKQVFSVGDKSRAICPDCEQIVSTTLERQDVSLDDGSGTVPGILAGVCDQCGTVVSIPAQSAPVIRQVMDRVQG</sequence>
<dbReference type="EMBL" id="VCPD01000012">
    <property type="protein sequence ID" value="TMV02600.1"/>
    <property type="molecule type" value="Genomic_DNA"/>
</dbReference>
<protein>
    <submittedName>
        <fullName evidence="1">Uncharacterized protein</fullName>
    </submittedName>
</protein>
<dbReference type="RefSeq" id="WP_138845786.1">
    <property type="nucleotide sequence ID" value="NZ_VCPD01000012.1"/>
</dbReference>
<comment type="caution">
    <text evidence="1">The sequence shown here is derived from an EMBL/GenBank/DDBJ whole genome shotgun (WGS) entry which is preliminary data.</text>
</comment>
<reference evidence="1 2" key="1">
    <citation type="submission" date="2019-05" db="EMBL/GenBank/DDBJ databases">
        <title>Ruegeria sp. nov., isolated from tidal flat.</title>
        <authorList>
            <person name="Kim W."/>
        </authorList>
    </citation>
    <scope>NUCLEOTIDE SEQUENCE [LARGE SCALE GENOMIC DNA]</scope>
    <source>
        <strain evidence="1 2">CAU 1488</strain>
    </source>
</reference>
<proteinExistence type="predicted"/>
<accession>A0ABY2WST3</accession>
<gene>
    <name evidence="1" type="ORF">FGK63_20445</name>
</gene>